<gene>
    <name evidence="3" type="ORF">HYH02_001243</name>
</gene>
<feature type="region of interest" description="Disordered" evidence="2">
    <location>
        <begin position="107"/>
        <end position="135"/>
    </location>
</feature>
<evidence type="ECO:0000256" key="1">
    <source>
        <dbReference type="ARBA" id="ARBA00023002"/>
    </source>
</evidence>
<feature type="region of interest" description="Disordered" evidence="2">
    <location>
        <begin position="155"/>
        <end position="178"/>
    </location>
</feature>
<keyword evidence="1" id="KW-0560">Oxidoreductase</keyword>
<keyword evidence="4" id="KW-1185">Reference proteome</keyword>
<proteinExistence type="predicted"/>
<dbReference type="OrthoDB" id="542013at2759"/>
<protein>
    <recommendedName>
        <fullName evidence="5">Protochlorophyllide reductase</fullName>
    </recommendedName>
</protein>
<evidence type="ECO:0000313" key="3">
    <source>
        <dbReference type="EMBL" id="KAG2454209.1"/>
    </source>
</evidence>
<comment type="caution">
    <text evidence="3">The sequence shown here is derived from an EMBL/GenBank/DDBJ whole genome shotgun (WGS) entry which is preliminary data.</text>
</comment>
<dbReference type="GO" id="GO:0016491">
    <property type="term" value="F:oxidoreductase activity"/>
    <property type="evidence" value="ECO:0007669"/>
    <property type="project" value="UniProtKB-KW"/>
</dbReference>
<sequence length="341" mass="34079">MLEPTAKLSGGSVEYAVLDLADLASVRAGATSILSKHPKLDVVLANAGVMSNARAGAPIQRTVNGQELTLQANHLGHFLLIHMLLPALLAAPAGRVVVVSSELHRKAKSSGPAGASGSSTSAGAQGLTDIHPGGSGATASPKWLTRLGAAASQTSSSAPAASATTTGPAAAAPASGAPVAPWATPPPPACPLSGMQLYCISKLFNLWFVSALAARLPGHVTANAVTPGWVPGTSLGRDAPWLARVLYQNVFPLLPITVSVPEGARRVVAMCLGEAEGAVRGAYFSRGQQAEPSPEARDMAAAEELWSLSEAAVGISPGTYVPSGGGDAGAAAAGHGTAPAH</sequence>
<dbReference type="PANTHER" id="PTHR43157:SF31">
    <property type="entry name" value="PHOSPHATIDYLINOSITOL-GLYCAN BIOSYNTHESIS CLASS F PROTEIN"/>
    <property type="match status" value="1"/>
</dbReference>
<dbReference type="Pfam" id="PF00106">
    <property type="entry name" value="adh_short"/>
    <property type="match status" value="1"/>
</dbReference>
<evidence type="ECO:0000256" key="2">
    <source>
        <dbReference type="SAM" id="MobiDB-lite"/>
    </source>
</evidence>
<reference evidence="3" key="1">
    <citation type="journal article" date="2020" name="bioRxiv">
        <title>Comparative genomics of Chlamydomonas.</title>
        <authorList>
            <person name="Craig R.J."/>
            <person name="Hasan A.R."/>
            <person name="Ness R.W."/>
            <person name="Keightley P.D."/>
        </authorList>
    </citation>
    <scope>NUCLEOTIDE SEQUENCE</scope>
    <source>
        <strain evidence="3">CCAP 11/173</strain>
    </source>
</reference>
<dbReference type="SUPFAM" id="SSF51735">
    <property type="entry name" value="NAD(P)-binding Rossmann-fold domains"/>
    <property type="match status" value="1"/>
</dbReference>
<name>A0A836BCX9_9CHLO</name>
<dbReference type="AlphaFoldDB" id="A0A836BCX9"/>
<accession>A0A836BCX9</accession>
<dbReference type="Proteomes" id="UP000613740">
    <property type="component" value="Unassembled WGS sequence"/>
</dbReference>
<dbReference type="Gene3D" id="3.40.50.720">
    <property type="entry name" value="NAD(P)-binding Rossmann-like Domain"/>
    <property type="match status" value="1"/>
</dbReference>
<dbReference type="PANTHER" id="PTHR43157">
    <property type="entry name" value="PHOSPHATIDYLINOSITOL-GLYCAN BIOSYNTHESIS CLASS F PROTEIN-RELATED"/>
    <property type="match status" value="1"/>
</dbReference>
<dbReference type="InterPro" id="IPR002347">
    <property type="entry name" value="SDR_fam"/>
</dbReference>
<organism evidence="3 4">
    <name type="scientific">Chlamydomonas schloesseri</name>
    <dbReference type="NCBI Taxonomy" id="2026947"/>
    <lineage>
        <taxon>Eukaryota</taxon>
        <taxon>Viridiplantae</taxon>
        <taxon>Chlorophyta</taxon>
        <taxon>core chlorophytes</taxon>
        <taxon>Chlorophyceae</taxon>
        <taxon>CS clade</taxon>
        <taxon>Chlamydomonadales</taxon>
        <taxon>Chlamydomonadaceae</taxon>
        <taxon>Chlamydomonas</taxon>
    </lineage>
</organism>
<dbReference type="EMBL" id="JAEHOD010000002">
    <property type="protein sequence ID" value="KAG2454209.1"/>
    <property type="molecule type" value="Genomic_DNA"/>
</dbReference>
<evidence type="ECO:0000313" key="4">
    <source>
        <dbReference type="Proteomes" id="UP000613740"/>
    </source>
</evidence>
<dbReference type="InterPro" id="IPR036291">
    <property type="entry name" value="NAD(P)-bd_dom_sf"/>
</dbReference>
<evidence type="ECO:0008006" key="5">
    <source>
        <dbReference type="Google" id="ProtNLM"/>
    </source>
</evidence>
<feature type="compositionally biased region" description="Low complexity" evidence="2">
    <location>
        <begin position="109"/>
        <end position="126"/>
    </location>
</feature>